<protein>
    <submittedName>
        <fullName evidence="1">Uncharacterized protein</fullName>
    </submittedName>
</protein>
<feature type="non-terminal residue" evidence="1">
    <location>
        <position position="96"/>
    </location>
</feature>
<gene>
    <name evidence="1" type="ORF">CQA53_11815</name>
</gene>
<keyword evidence="2" id="KW-1185">Reference proteome</keyword>
<comment type="caution">
    <text evidence="1">The sequence shown here is derived from an EMBL/GenBank/DDBJ whole genome shotgun (WGS) entry which is preliminary data.</text>
</comment>
<evidence type="ECO:0000313" key="1">
    <source>
        <dbReference type="EMBL" id="RDU58837.1"/>
    </source>
</evidence>
<name>A0A3D8I183_9HELI</name>
<organism evidence="1 2">
    <name type="scientific">Helicobacter didelphidarum</name>
    <dbReference type="NCBI Taxonomy" id="2040648"/>
    <lineage>
        <taxon>Bacteria</taxon>
        <taxon>Pseudomonadati</taxon>
        <taxon>Campylobacterota</taxon>
        <taxon>Epsilonproteobacteria</taxon>
        <taxon>Campylobacterales</taxon>
        <taxon>Helicobacteraceae</taxon>
        <taxon>Helicobacter</taxon>
    </lineage>
</organism>
<accession>A0A3D8I183</accession>
<sequence>MNERLKEIAKTQDYIVTPNSIIMDINKTTYELEFANETRENTGKYTNEITNLLIDAWQRMEEARKKYKPNYLDPNYYTGQKSHLSEFKAIQKLYYK</sequence>
<dbReference type="AlphaFoldDB" id="A0A3D8I183"/>
<dbReference type="Proteomes" id="UP000256379">
    <property type="component" value="Unassembled WGS sequence"/>
</dbReference>
<proteinExistence type="predicted"/>
<reference evidence="1 2" key="1">
    <citation type="submission" date="2018-04" db="EMBL/GenBank/DDBJ databases">
        <title>Novel Campyloabacter and Helicobacter Species and Strains.</title>
        <authorList>
            <person name="Mannion A.J."/>
            <person name="Shen Z."/>
            <person name="Fox J.G."/>
        </authorList>
    </citation>
    <scope>NUCLEOTIDE SEQUENCE [LARGE SCALE GENOMIC DNA]</scope>
    <source>
        <strain evidence="1 2">MIT 17-337</strain>
    </source>
</reference>
<dbReference type="EMBL" id="NXLQ01000181">
    <property type="protein sequence ID" value="RDU58837.1"/>
    <property type="molecule type" value="Genomic_DNA"/>
</dbReference>
<evidence type="ECO:0000313" key="2">
    <source>
        <dbReference type="Proteomes" id="UP000256379"/>
    </source>
</evidence>